<protein>
    <submittedName>
        <fullName evidence="2">Uncharacterized protein</fullName>
    </submittedName>
</protein>
<sequence length="135" mass="15011">MPNIGGALKQAAVDVGEAVVKPVTDEVGKAIESGVQSTVSGPQIDPAVQQQKQMEDQKRKAWAIKVIEWNKNLQAAQAKVRQEAQQKTLQQKQEEEAQKQKVQQYRVIEQQKKQQQMSVAQLAARKTEIRRGPGG</sequence>
<feature type="coiled-coil region" evidence="1">
    <location>
        <begin position="66"/>
        <end position="95"/>
    </location>
</feature>
<accession>A0A1F5K794</accession>
<comment type="caution">
    <text evidence="2">The sequence shown here is derived from an EMBL/GenBank/DDBJ whole genome shotgun (WGS) entry which is preliminary data.</text>
</comment>
<dbReference type="EMBL" id="MFDH01000008">
    <property type="protein sequence ID" value="OGE36826.1"/>
    <property type="molecule type" value="Genomic_DNA"/>
</dbReference>
<organism evidence="2 3">
    <name type="scientific">Candidatus Daviesbacteria bacterium RIFCSPHIGHO2_12_FULL_43_11</name>
    <dbReference type="NCBI Taxonomy" id="1797780"/>
    <lineage>
        <taxon>Bacteria</taxon>
        <taxon>Candidatus Daviesiibacteriota</taxon>
    </lineage>
</organism>
<evidence type="ECO:0000313" key="2">
    <source>
        <dbReference type="EMBL" id="OGE36826.1"/>
    </source>
</evidence>
<dbReference type="Proteomes" id="UP000176405">
    <property type="component" value="Unassembled WGS sequence"/>
</dbReference>
<evidence type="ECO:0000256" key="1">
    <source>
        <dbReference type="SAM" id="Coils"/>
    </source>
</evidence>
<dbReference type="STRING" id="1797780.A3E45_05120"/>
<dbReference type="AlphaFoldDB" id="A0A1F5K794"/>
<keyword evidence="1" id="KW-0175">Coiled coil</keyword>
<name>A0A1F5K794_9BACT</name>
<evidence type="ECO:0000313" key="3">
    <source>
        <dbReference type="Proteomes" id="UP000176405"/>
    </source>
</evidence>
<reference evidence="2 3" key="1">
    <citation type="journal article" date="2016" name="Nat. Commun.">
        <title>Thousands of microbial genomes shed light on interconnected biogeochemical processes in an aquifer system.</title>
        <authorList>
            <person name="Anantharaman K."/>
            <person name="Brown C.T."/>
            <person name="Hug L.A."/>
            <person name="Sharon I."/>
            <person name="Castelle C.J."/>
            <person name="Probst A.J."/>
            <person name="Thomas B.C."/>
            <person name="Singh A."/>
            <person name="Wilkins M.J."/>
            <person name="Karaoz U."/>
            <person name="Brodie E.L."/>
            <person name="Williams K.H."/>
            <person name="Hubbard S.S."/>
            <person name="Banfield J.F."/>
        </authorList>
    </citation>
    <scope>NUCLEOTIDE SEQUENCE [LARGE SCALE GENOMIC DNA]</scope>
</reference>
<gene>
    <name evidence="2" type="ORF">A3E45_05120</name>
</gene>
<proteinExistence type="predicted"/>